<evidence type="ECO:0000259" key="8">
    <source>
        <dbReference type="Pfam" id="PF01145"/>
    </source>
</evidence>
<keyword evidence="3" id="KW-0813">Transport</keyword>
<dbReference type="Proteomes" id="UP001524460">
    <property type="component" value="Unassembled WGS sequence"/>
</dbReference>
<evidence type="ECO:0000256" key="7">
    <source>
        <dbReference type="SAM" id="Phobius"/>
    </source>
</evidence>
<feature type="transmembrane region" description="Helical" evidence="7">
    <location>
        <begin position="110"/>
        <end position="132"/>
    </location>
</feature>
<dbReference type="InterPro" id="IPR036013">
    <property type="entry name" value="Band_7/SPFH_dom_sf"/>
</dbReference>
<evidence type="ECO:0000259" key="9">
    <source>
        <dbReference type="Pfam" id="PF01545"/>
    </source>
</evidence>
<accession>A0ABT1MYJ9</accession>
<organism evidence="10 11">
    <name type="scientific">Photobacterium pectinilyticum</name>
    <dbReference type="NCBI Taxonomy" id="2906793"/>
    <lineage>
        <taxon>Bacteria</taxon>
        <taxon>Pseudomonadati</taxon>
        <taxon>Pseudomonadota</taxon>
        <taxon>Gammaproteobacteria</taxon>
        <taxon>Vibrionales</taxon>
        <taxon>Vibrionaceae</taxon>
        <taxon>Photobacterium</taxon>
    </lineage>
</organism>
<dbReference type="InterPro" id="IPR001107">
    <property type="entry name" value="Band_7"/>
</dbReference>
<evidence type="ECO:0000256" key="5">
    <source>
        <dbReference type="ARBA" id="ARBA00022989"/>
    </source>
</evidence>
<feature type="domain" description="Cation efflux protein transmembrane" evidence="9">
    <location>
        <begin position="11"/>
        <end position="202"/>
    </location>
</feature>
<comment type="caution">
    <text evidence="10">The sequence shown here is derived from an EMBL/GenBank/DDBJ whole genome shotgun (WGS) entry which is preliminary data.</text>
</comment>
<dbReference type="Gene3D" id="1.20.1510.10">
    <property type="entry name" value="Cation efflux protein transmembrane domain"/>
    <property type="match status" value="1"/>
</dbReference>
<proteinExistence type="predicted"/>
<feature type="transmembrane region" description="Helical" evidence="7">
    <location>
        <begin position="244"/>
        <end position="267"/>
    </location>
</feature>
<dbReference type="SUPFAM" id="SSF161111">
    <property type="entry name" value="Cation efflux protein transmembrane domain-like"/>
    <property type="match status" value="1"/>
</dbReference>
<keyword evidence="6 7" id="KW-0472">Membrane</keyword>
<dbReference type="InterPro" id="IPR058533">
    <property type="entry name" value="Cation_efflux_TM"/>
</dbReference>
<feature type="transmembrane region" description="Helical" evidence="7">
    <location>
        <begin position="12"/>
        <end position="38"/>
    </location>
</feature>
<evidence type="ECO:0000313" key="10">
    <source>
        <dbReference type="EMBL" id="MCQ1057560.1"/>
    </source>
</evidence>
<protein>
    <submittedName>
        <fullName evidence="10">Cation transporter</fullName>
    </submittedName>
</protein>
<evidence type="ECO:0000256" key="6">
    <source>
        <dbReference type="ARBA" id="ARBA00023136"/>
    </source>
</evidence>
<sequence>MLSDRRFRTSLLSIIAEIGLTGTRIALAIFTGSAALLADAYHSVTDFSVSVILLLCLIIRLWCERTNNAKLKARAGTIESYSVMAVSVVILMVPFQLLQTISGIDAGDIGNLWIGIFGVLGIIILNLFFAKLKVHVGKETNTLSIEADGHHTFVDLMTSVAVLCSLIGLLIGINIDELIAIAIGVMIWISGVELFFSGYQSLKQGEWTESSLFGLLTRYLPIDQWRQTLAHTQFKQRLLNRKSLGSLAAIAFTLYMTTGLTIIPHGYSGIKHRLFAIVDTGLQPGLHYHLPQPLGSIVKVSEGDVRTVTISPNQSSYTRRAQQNQWFQIVPSRAHLDDTDYLHTGDDSLIFIEMALQYRLLDAAGSYYDYQDIDQIITNLGENALWQHAATTKYEGLLLASQDTFSNKLIETLSRNLDQLDIPVEVTGAYIQKSQPPASMVKVYRDVLNAFQTSHNAVNVAIGERWSDLPLAQAQINIDQARIEAKAVESVLHAEGDADHFTQLANVHKDSPEALYFELGLRASTAALANKHLTITDSRIDRQDFRVWQLPLQLEQQPQISETE</sequence>
<feature type="domain" description="Band 7" evidence="8">
    <location>
        <begin position="262"/>
        <end position="461"/>
    </location>
</feature>
<dbReference type="PANTHER" id="PTHR43840:SF15">
    <property type="entry name" value="MITOCHONDRIAL METAL TRANSPORTER 1-RELATED"/>
    <property type="match status" value="1"/>
</dbReference>
<comment type="subcellular location">
    <subcellularLocation>
        <location evidence="1">Membrane</location>
        <topology evidence="1">Multi-pass membrane protein</topology>
    </subcellularLocation>
    <subcellularLocation>
        <location evidence="2">Membrane</location>
        <topology evidence="2">Single-pass membrane protein</topology>
    </subcellularLocation>
</comment>
<evidence type="ECO:0000256" key="2">
    <source>
        <dbReference type="ARBA" id="ARBA00004167"/>
    </source>
</evidence>
<dbReference type="Gene3D" id="3.30.479.30">
    <property type="entry name" value="Band 7 domain"/>
    <property type="match status" value="1"/>
</dbReference>
<keyword evidence="11" id="KW-1185">Reference proteome</keyword>
<gene>
    <name evidence="10" type="ORF">NHN17_05720</name>
</gene>
<keyword evidence="5 7" id="KW-1133">Transmembrane helix</keyword>
<feature type="transmembrane region" description="Helical" evidence="7">
    <location>
        <begin position="179"/>
        <end position="196"/>
    </location>
</feature>
<evidence type="ECO:0000256" key="1">
    <source>
        <dbReference type="ARBA" id="ARBA00004141"/>
    </source>
</evidence>
<evidence type="ECO:0000256" key="4">
    <source>
        <dbReference type="ARBA" id="ARBA00022692"/>
    </source>
</evidence>
<reference evidence="10 11" key="1">
    <citation type="submission" date="2022-07" db="EMBL/GenBank/DDBJ databases">
        <title>Photobacterium pectinilyticum sp. nov., a marine bacterium isolated from surface seawater of Qingdao offshore.</title>
        <authorList>
            <person name="Wang X."/>
        </authorList>
    </citation>
    <scope>NUCLEOTIDE SEQUENCE [LARGE SCALE GENOMIC DNA]</scope>
    <source>
        <strain evidence="10 11">ZSDE20</strain>
    </source>
</reference>
<evidence type="ECO:0000313" key="11">
    <source>
        <dbReference type="Proteomes" id="UP001524460"/>
    </source>
</evidence>
<feature type="transmembrane region" description="Helical" evidence="7">
    <location>
        <begin position="153"/>
        <end position="173"/>
    </location>
</feature>
<feature type="transmembrane region" description="Helical" evidence="7">
    <location>
        <begin position="44"/>
        <end position="63"/>
    </location>
</feature>
<dbReference type="Pfam" id="PF01145">
    <property type="entry name" value="Band_7"/>
    <property type="match status" value="1"/>
</dbReference>
<name>A0ABT1MYJ9_9GAMM</name>
<dbReference type="PANTHER" id="PTHR43840">
    <property type="entry name" value="MITOCHONDRIAL METAL TRANSPORTER 1-RELATED"/>
    <property type="match status" value="1"/>
</dbReference>
<dbReference type="InterPro" id="IPR027469">
    <property type="entry name" value="Cation_efflux_TMD_sf"/>
</dbReference>
<feature type="transmembrane region" description="Helical" evidence="7">
    <location>
        <begin position="83"/>
        <end position="104"/>
    </location>
</feature>
<keyword evidence="4 7" id="KW-0812">Transmembrane</keyword>
<dbReference type="InterPro" id="IPR050291">
    <property type="entry name" value="CDF_Transporter"/>
</dbReference>
<evidence type="ECO:0000256" key="3">
    <source>
        <dbReference type="ARBA" id="ARBA00022448"/>
    </source>
</evidence>
<dbReference type="EMBL" id="JANEYT010000008">
    <property type="protein sequence ID" value="MCQ1057560.1"/>
    <property type="molecule type" value="Genomic_DNA"/>
</dbReference>
<dbReference type="RefSeq" id="WP_255041155.1">
    <property type="nucleotide sequence ID" value="NZ_JANEYT010000008.1"/>
</dbReference>
<dbReference type="Pfam" id="PF01545">
    <property type="entry name" value="Cation_efflux"/>
    <property type="match status" value="1"/>
</dbReference>